<reference evidence="2 3" key="1">
    <citation type="submission" date="2020-08" db="EMBL/GenBank/DDBJ databases">
        <title>Sequencing the genomes of 1000 actinobacteria strains.</title>
        <authorList>
            <person name="Klenk H.-P."/>
        </authorList>
    </citation>
    <scope>NUCLEOTIDE SEQUENCE [LARGE SCALE GENOMIC DNA]</scope>
    <source>
        <strain evidence="2 3">DSM 41654</strain>
    </source>
</reference>
<feature type="compositionally biased region" description="Low complexity" evidence="1">
    <location>
        <begin position="430"/>
        <end position="440"/>
    </location>
</feature>
<feature type="region of interest" description="Disordered" evidence="1">
    <location>
        <begin position="1"/>
        <end position="530"/>
    </location>
</feature>
<feature type="compositionally biased region" description="Pro residues" evidence="1">
    <location>
        <begin position="1"/>
        <end position="10"/>
    </location>
</feature>
<feature type="compositionally biased region" description="Low complexity" evidence="1">
    <location>
        <begin position="234"/>
        <end position="249"/>
    </location>
</feature>
<feature type="compositionally biased region" description="Basic and acidic residues" evidence="1">
    <location>
        <begin position="182"/>
        <end position="210"/>
    </location>
</feature>
<feature type="compositionally biased region" description="Polar residues" evidence="1">
    <location>
        <begin position="357"/>
        <end position="370"/>
    </location>
</feature>
<feature type="compositionally biased region" description="Basic and acidic residues" evidence="1">
    <location>
        <begin position="307"/>
        <end position="325"/>
    </location>
</feature>
<feature type="compositionally biased region" description="Pro residues" evidence="1">
    <location>
        <begin position="516"/>
        <end position="527"/>
    </location>
</feature>
<feature type="compositionally biased region" description="Pro residues" evidence="1">
    <location>
        <begin position="453"/>
        <end position="482"/>
    </location>
</feature>
<dbReference type="Proteomes" id="UP000540506">
    <property type="component" value="Unassembled WGS sequence"/>
</dbReference>
<feature type="compositionally biased region" description="Basic and acidic residues" evidence="1">
    <location>
        <begin position="333"/>
        <end position="356"/>
    </location>
</feature>
<accession>A0A7W7QYP9</accession>
<protein>
    <submittedName>
        <fullName evidence="2">Uncharacterized protein</fullName>
    </submittedName>
</protein>
<comment type="caution">
    <text evidence="2">The sequence shown here is derived from an EMBL/GenBank/DDBJ whole genome shotgun (WGS) entry which is preliminary data.</text>
</comment>
<dbReference type="RefSeq" id="WP_184934452.1">
    <property type="nucleotide sequence ID" value="NZ_JACHJV010000001.1"/>
</dbReference>
<feature type="compositionally biased region" description="Basic and acidic residues" evidence="1">
    <location>
        <begin position="127"/>
        <end position="149"/>
    </location>
</feature>
<proteinExistence type="predicted"/>
<feature type="compositionally biased region" description="Basic and acidic residues" evidence="1">
    <location>
        <begin position="266"/>
        <end position="281"/>
    </location>
</feature>
<feature type="compositionally biased region" description="Basic and acidic residues" evidence="1">
    <location>
        <begin position="218"/>
        <end position="233"/>
    </location>
</feature>
<feature type="compositionally biased region" description="Basic and acidic residues" evidence="1">
    <location>
        <begin position="389"/>
        <end position="429"/>
    </location>
</feature>
<evidence type="ECO:0000256" key="1">
    <source>
        <dbReference type="SAM" id="MobiDB-lite"/>
    </source>
</evidence>
<gene>
    <name evidence="2" type="ORF">FHR34_001240</name>
</gene>
<dbReference type="AlphaFoldDB" id="A0A7W7QYP9"/>
<sequence>MTTTIEPPPQTDSGGDRRPAEPSSPEARTGTLAGILTPVQPARPTAHLGTTAALAQDLPAAEAATPGGVAGRGKTGSGDRRDGPIGALVRALAGRLGRTGTATSVKQSHDIKETRLSGNSTSATHANKSDRTAKHESGSQHRSNRDAKIADLNNKVHQHHNRNQQDHKRASTSDAKTSHARQAKDDNSSRHNRDSKDNRDAKASDAKSSKNDNASKSAQDDKNHRDARTDGKTAKTNSTDTKSSDTKTTSAKKDDAARNDNSQRSNQDDRKTGSTDTKNTRTDVPAYSARDAGPFDSAPTKRPKGGGPDERGSAKNPARKIDLGKTSDAPSDPAKEAGPDRPAKKDTEPADRDKQDQASQGPRPRTQTSREVGYRDGTRAAAAVGHVRAWRDGTRDGWDDRTTADLAERKKMDATKTRNEDRRLLKPDKAPIAPKTAPAAGSTADMTKTTEPPKQPTLTIPPKPTTPPRPTVPPKPTVPPTIPAGTGAQKKTAPAPGAVTTKTTAATPHSGQTTGPTPPGPKSPTAPEPTAVTAVKVGPDAVEFTAPDRHGVAAQHTLSRGEVRSLRQFEQRLEQKGQTLAKIGEDNKTAQQHALAHAMRAQQLAEAAKEMQGGMALVGVLLRLAEWATALRYKTDEVAKRTTRSAEAVRVVAANAQTRHGVIYKAVADSPLTTPAERAFYQDKQGS</sequence>
<evidence type="ECO:0000313" key="3">
    <source>
        <dbReference type="Proteomes" id="UP000540506"/>
    </source>
</evidence>
<feature type="compositionally biased region" description="Low complexity" evidence="1">
    <location>
        <begin position="50"/>
        <end position="66"/>
    </location>
</feature>
<name>A0A7W7QYP9_KITKI</name>
<organism evidence="2 3">
    <name type="scientific">Kitasatospora kifunensis</name>
    <name type="common">Streptomyces kifunensis</name>
    <dbReference type="NCBI Taxonomy" id="58351"/>
    <lineage>
        <taxon>Bacteria</taxon>
        <taxon>Bacillati</taxon>
        <taxon>Actinomycetota</taxon>
        <taxon>Actinomycetes</taxon>
        <taxon>Kitasatosporales</taxon>
        <taxon>Streptomycetaceae</taxon>
        <taxon>Kitasatospora</taxon>
    </lineage>
</organism>
<evidence type="ECO:0000313" key="2">
    <source>
        <dbReference type="EMBL" id="MBB4922247.1"/>
    </source>
</evidence>
<keyword evidence="3" id="KW-1185">Reference proteome</keyword>
<feature type="compositionally biased region" description="Polar residues" evidence="1">
    <location>
        <begin position="116"/>
        <end position="126"/>
    </location>
</feature>
<dbReference type="EMBL" id="JACHJV010000001">
    <property type="protein sequence ID" value="MBB4922247.1"/>
    <property type="molecule type" value="Genomic_DNA"/>
</dbReference>